<evidence type="ECO:0000256" key="5">
    <source>
        <dbReference type="ARBA" id="ARBA00023065"/>
    </source>
</evidence>
<evidence type="ECO:0000256" key="4">
    <source>
        <dbReference type="ARBA" id="ARBA00022729"/>
    </source>
</evidence>
<gene>
    <name evidence="7" type="ORF">HID58_000323</name>
</gene>
<reference evidence="7 8" key="1">
    <citation type="submission" date="2021-05" db="EMBL/GenBank/DDBJ databases">
        <title>Genome Assembly of Synthetic Allotetraploid Brassica napus Reveals Homoeologous Exchanges between Subgenomes.</title>
        <authorList>
            <person name="Davis J.T."/>
        </authorList>
    </citation>
    <scope>NUCLEOTIDE SEQUENCE [LARGE SCALE GENOMIC DNA]</scope>
    <source>
        <strain evidence="8">cv. Da-Ae</strain>
        <tissue evidence="7">Seedling</tissue>
    </source>
</reference>
<keyword evidence="6" id="KW-0472">Membrane</keyword>
<comment type="subcellular location">
    <subcellularLocation>
        <location evidence="1">Membrane</location>
        <topology evidence="1">Multi-pass membrane protein</topology>
    </subcellularLocation>
</comment>
<evidence type="ECO:0000313" key="8">
    <source>
        <dbReference type="Proteomes" id="UP000824890"/>
    </source>
</evidence>
<evidence type="ECO:0000256" key="2">
    <source>
        <dbReference type="ARBA" id="ARBA00022448"/>
    </source>
</evidence>
<evidence type="ECO:0008006" key="9">
    <source>
        <dbReference type="Google" id="ProtNLM"/>
    </source>
</evidence>
<name>A0ABQ8EJ91_BRANA</name>
<evidence type="ECO:0000256" key="1">
    <source>
        <dbReference type="ARBA" id="ARBA00004141"/>
    </source>
</evidence>
<keyword evidence="4" id="KW-0732">Signal</keyword>
<feature type="transmembrane region" description="Helical" evidence="6">
    <location>
        <begin position="195"/>
        <end position="213"/>
    </location>
</feature>
<keyword evidence="2" id="KW-0813">Transport</keyword>
<keyword evidence="6" id="KW-0812">Transmembrane</keyword>
<dbReference type="PANTHER" id="PTHR16254:SF14">
    <property type="entry name" value="TRANSMEMBRANE AND COILED-COIL DOMAIN-CONTAINING PROTEIN 3"/>
    <property type="match status" value="1"/>
</dbReference>
<keyword evidence="3" id="KW-0050">Antiport</keyword>
<keyword evidence="8" id="KW-1185">Reference proteome</keyword>
<dbReference type="Proteomes" id="UP000824890">
    <property type="component" value="Unassembled WGS sequence"/>
</dbReference>
<dbReference type="InterPro" id="IPR035979">
    <property type="entry name" value="RBD_domain_sf"/>
</dbReference>
<feature type="non-terminal residue" evidence="7">
    <location>
        <position position="1"/>
    </location>
</feature>
<protein>
    <recommendedName>
        <fullName evidence="9">RRM domain-containing protein</fullName>
    </recommendedName>
</protein>
<dbReference type="SUPFAM" id="SSF54928">
    <property type="entry name" value="RNA-binding domain, RBD"/>
    <property type="match status" value="1"/>
</dbReference>
<sequence length="216" mass="24031">SLLKTNLSATTCSFSSSVYSGCWRGPINVGTVVNSARRRHDVGGLLVSGCLSLPDSSSPPSSISGPKTKLYVSDVYVFNSSFGWCLSSDELVNWLCIVLMFCLWFYYVALIPYLMTKGLMYGFAFLRYETEEESLKAIQGMHGKITRCQFLLFELEDLLPSLSLSNLTKCFVETIRNFFAALFLASTGMLINMHFLWNHVDILVAAVLLVIVIKTG</sequence>
<feature type="transmembrane region" description="Helical" evidence="6">
    <location>
        <begin position="91"/>
        <end position="115"/>
    </location>
</feature>
<evidence type="ECO:0000256" key="6">
    <source>
        <dbReference type="SAM" id="Phobius"/>
    </source>
</evidence>
<evidence type="ECO:0000313" key="7">
    <source>
        <dbReference type="EMBL" id="KAH0940686.1"/>
    </source>
</evidence>
<comment type="caution">
    <text evidence="7">The sequence shown here is derived from an EMBL/GenBank/DDBJ whole genome shotgun (WGS) entry which is preliminary data.</text>
</comment>
<dbReference type="InterPro" id="IPR038770">
    <property type="entry name" value="Na+/solute_symporter_sf"/>
</dbReference>
<dbReference type="EMBL" id="JAGKQM010000001">
    <property type="protein sequence ID" value="KAH0940686.1"/>
    <property type="molecule type" value="Genomic_DNA"/>
</dbReference>
<keyword evidence="5" id="KW-0406">Ion transport</keyword>
<dbReference type="Gene3D" id="1.20.1530.20">
    <property type="match status" value="1"/>
</dbReference>
<dbReference type="PANTHER" id="PTHR16254">
    <property type="entry name" value="POTASSIUM/PROTON ANTIPORTER-RELATED"/>
    <property type="match status" value="1"/>
</dbReference>
<keyword evidence="6" id="KW-1133">Transmembrane helix</keyword>
<organism evidence="7 8">
    <name type="scientific">Brassica napus</name>
    <name type="common">Rape</name>
    <dbReference type="NCBI Taxonomy" id="3708"/>
    <lineage>
        <taxon>Eukaryota</taxon>
        <taxon>Viridiplantae</taxon>
        <taxon>Streptophyta</taxon>
        <taxon>Embryophyta</taxon>
        <taxon>Tracheophyta</taxon>
        <taxon>Spermatophyta</taxon>
        <taxon>Magnoliopsida</taxon>
        <taxon>eudicotyledons</taxon>
        <taxon>Gunneridae</taxon>
        <taxon>Pentapetalae</taxon>
        <taxon>rosids</taxon>
        <taxon>malvids</taxon>
        <taxon>Brassicales</taxon>
        <taxon>Brassicaceae</taxon>
        <taxon>Brassiceae</taxon>
        <taxon>Brassica</taxon>
    </lineage>
</organism>
<accession>A0ABQ8EJ91</accession>
<proteinExistence type="predicted"/>
<dbReference type="InterPro" id="IPR045158">
    <property type="entry name" value="KEA4/5/6-like"/>
</dbReference>
<evidence type="ECO:0000256" key="3">
    <source>
        <dbReference type="ARBA" id="ARBA00022449"/>
    </source>
</evidence>
<feature type="non-terminal residue" evidence="7">
    <location>
        <position position="216"/>
    </location>
</feature>